<reference evidence="2" key="1">
    <citation type="submission" date="2015-01" db="EMBL/GenBank/DDBJ databases">
        <authorList>
            <person name="Aksoy S."/>
            <person name="Warren W."/>
            <person name="Wilson R.K."/>
        </authorList>
    </citation>
    <scope>NUCLEOTIDE SEQUENCE [LARGE SCALE GENOMIC DNA]</scope>
    <source>
        <strain evidence="2">IAEA</strain>
    </source>
</reference>
<reference evidence="1" key="2">
    <citation type="submission" date="2020-05" db="UniProtKB">
        <authorList>
            <consortium name="EnsemblMetazoa"/>
        </authorList>
    </citation>
    <scope>IDENTIFICATION</scope>
    <source>
        <strain evidence="1">IAEA</strain>
    </source>
</reference>
<proteinExistence type="predicted"/>
<keyword evidence="2" id="KW-1185">Reference proteome</keyword>
<dbReference type="EMBL" id="JXJN01006218">
    <property type="status" value="NOT_ANNOTATED_CDS"/>
    <property type="molecule type" value="Genomic_DNA"/>
</dbReference>
<protein>
    <submittedName>
        <fullName evidence="1">Uncharacterized protein</fullName>
    </submittedName>
</protein>
<evidence type="ECO:0000313" key="2">
    <source>
        <dbReference type="Proteomes" id="UP000092460"/>
    </source>
</evidence>
<dbReference type="VEuPathDB" id="VectorBase:GPPI013679"/>
<dbReference type="Proteomes" id="UP000092460">
    <property type="component" value="Unassembled WGS sequence"/>
</dbReference>
<evidence type="ECO:0000313" key="1">
    <source>
        <dbReference type="EnsemblMetazoa" id="GPPI013679-PA"/>
    </source>
</evidence>
<organism evidence="1 2">
    <name type="scientific">Glossina palpalis gambiensis</name>
    <dbReference type="NCBI Taxonomy" id="67801"/>
    <lineage>
        <taxon>Eukaryota</taxon>
        <taxon>Metazoa</taxon>
        <taxon>Ecdysozoa</taxon>
        <taxon>Arthropoda</taxon>
        <taxon>Hexapoda</taxon>
        <taxon>Insecta</taxon>
        <taxon>Pterygota</taxon>
        <taxon>Neoptera</taxon>
        <taxon>Endopterygota</taxon>
        <taxon>Diptera</taxon>
        <taxon>Brachycera</taxon>
        <taxon>Muscomorpha</taxon>
        <taxon>Hippoboscoidea</taxon>
        <taxon>Glossinidae</taxon>
        <taxon>Glossina</taxon>
    </lineage>
</organism>
<sequence>MDTTREALSQVIALIEVGKNQQPSGQRHLVQPPSNGSMWPFFACPFPPISISIDLPPPVCSEHVRAILYSQSLPVHFLPVHRVAVESEPRISDNGGAFSLSKRAFIESDYHRQNLIKLLSKTGDYTDKLKVT</sequence>
<dbReference type="EnsemblMetazoa" id="GPPI013679-RA">
    <property type="protein sequence ID" value="GPPI013679-PA"/>
    <property type="gene ID" value="GPPI013679"/>
</dbReference>
<accession>A0A1B0AZA6</accession>
<dbReference type="AlphaFoldDB" id="A0A1B0AZA6"/>
<name>A0A1B0AZA6_9MUSC</name>